<dbReference type="Gene3D" id="6.10.140.490">
    <property type="match status" value="1"/>
</dbReference>
<keyword evidence="2" id="KW-0808">Transferase</keyword>
<dbReference type="Proteomes" id="UP000267017">
    <property type="component" value="Unassembled WGS sequence"/>
</dbReference>
<dbReference type="OrthoDB" id="9813569at2"/>
<dbReference type="InterPro" id="IPR011611">
    <property type="entry name" value="PfkB_dom"/>
</dbReference>
<dbReference type="Gene3D" id="3.40.1620.20">
    <property type="match status" value="1"/>
</dbReference>
<evidence type="ECO:0000313" key="8">
    <source>
        <dbReference type="Proteomes" id="UP000267017"/>
    </source>
</evidence>
<gene>
    <name evidence="7" type="ORF">EHV15_14515</name>
</gene>
<keyword evidence="5" id="KW-0067">ATP-binding</keyword>
<dbReference type="Gene3D" id="3.40.1190.30">
    <property type="match status" value="1"/>
</dbReference>
<evidence type="ECO:0000256" key="1">
    <source>
        <dbReference type="ARBA" id="ARBA00010688"/>
    </source>
</evidence>
<dbReference type="Pfam" id="PF00294">
    <property type="entry name" value="PfkB"/>
    <property type="match status" value="1"/>
</dbReference>
<dbReference type="AlphaFoldDB" id="A0A3P3U2Z0"/>
<evidence type="ECO:0000259" key="6">
    <source>
        <dbReference type="Pfam" id="PF00294"/>
    </source>
</evidence>
<accession>A0A3P3U2Z0</accession>
<dbReference type="EMBL" id="RRCN01000001">
    <property type="protein sequence ID" value="RRJ64009.1"/>
    <property type="molecule type" value="Genomic_DNA"/>
</dbReference>
<dbReference type="InterPro" id="IPR050306">
    <property type="entry name" value="PfkB_Carbo_kinase"/>
</dbReference>
<dbReference type="InterPro" id="IPR002139">
    <property type="entry name" value="Ribo/fructo_kinase"/>
</dbReference>
<dbReference type="RefSeq" id="WP_128631832.1">
    <property type="nucleotide sequence ID" value="NZ_RRCN01000001.1"/>
</dbReference>
<proteinExistence type="inferred from homology"/>
<evidence type="ECO:0000313" key="7">
    <source>
        <dbReference type="EMBL" id="RRJ64009.1"/>
    </source>
</evidence>
<evidence type="ECO:0000256" key="3">
    <source>
        <dbReference type="ARBA" id="ARBA00022741"/>
    </source>
</evidence>
<dbReference type="SUPFAM" id="SSF53613">
    <property type="entry name" value="Ribokinase-like"/>
    <property type="match status" value="1"/>
</dbReference>
<evidence type="ECO:0000256" key="5">
    <source>
        <dbReference type="ARBA" id="ARBA00022840"/>
    </source>
</evidence>
<dbReference type="CDD" id="cd01167">
    <property type="entry name" value="bac_FRK"/>
    <property type="match status" value="1"/>
</dbReference>
<protein>
    <submittedName>
        <fullName evidence="7">Carbohydrate kinase</fullName>
    </submittedName>
</protein>
<keyword evidence="8" id="KW-1185">Reference proteome</keyword>
<comment type="similarity">
    <text evidence="1">Belongs to the carbohydrate kinase PfkB family.</text>
</comment>
<evidence type="ECO:0000256" key="2">
    <source>
        <dbReference type="ARBA" id="ARBA00022679"/>
    </source>
</evidence>
<dbReference type="PRINTS" id="PR00990">
    <property type="entry name" value="RIBOKINASE"/>
</dbReference>
<keyword evidence="4 7" id="KW-0418">Kinase</keyword>
<dbReference type="InterPro" id="IPR029056">
    <property type="entry name" value="Ribokinase-like"/>
</dbReference>
<dbReference type="GO" id="GO:0005524">
    <property type="term" value="F:ATP binding"/>
    <property type="evidence" value="ECO:0007669"/>
    <property type="project" value="UniProtKB-KW"/>
</dbReference>
<name>A0A3P3U2Z0_9BACL</name>
<dbReference type="GO" id="GO:0016301">
    <property type="term" value="F:kinase activity"/>
    <property type="evidence" value="ECO:0007669"/>
    <property type="project" value="UniProtKB-KW"/>
</dbReference>
<keyword evidence="3" id="KW-0547">Nucleotide-binding</keyword>
<sequence length="322" mass="35507">MYNFDHPIELQNNSNDLLVAGEILIDMISADYNDNFTCHTYHRFFGGSPSNIAMNAKKLGIRPVVASAVGEDGLGAFLINELNNAGINTSYVQRAADYSTSMVVVTKSQSTPIPVFYRGADYHLSYTAELAEALKNSKVVHFSCWPISRRPARDTIEKIIAAAKMNRLLVCFDPNYHPMLWEDGEDGVRYVKSLIGKVDIVKPSEDDAERLFGKQTPERYLETFLKLGAKLVILTLGKDGALVSNGAETVRFSTLATKVADTTGAGDAFWSGFYAAAVKGYTIRQALTLGFAVSAYKLKYTGAIVDLPRLEVIKDMYGLREE</sequence>
<dbReference type="PANTHER" id="PTHR43085:SF1">
    <property type="entry name" value="PSEUDOURIDINE KINASE-RELATED"/>
    <property type="match status" value="1"/>
</dbReference>
<organism evidence="7 8">
    <name type="scientific">Paenibacillus oralis</name>
    <dbReference type="NCBI Taxonomy" id="2490856"/>
    <lineage>
        <taxon>Bacteria</taxon>
        <taxon>Bacillati</taxon>
        <taxon>Bacillota</taxon>
        <taxon>Bacilli</taxon>
        <taxon>Bacillales</taxon>
        <taxon>Paenibacillaceae</taxon>
        <taxon>Paenibacillus</taxon>
    </lineage>
</organism>
<reference evidence="7 8" key="1">
    <citation type="submission" date="2018-11" db="EMBL/GenBank/DDBJ databases">
        <title>Genome sequencing of Paenibacillus sp. KCOM 3021 (= ChDC PVNT-B20).</title>
        <authorList>
            <person name="Kook J.-K."/>
            <person name="Park S.-N."/>
            <person name="Lim Y.K."/>
        </authorList>
    </citation>
    <scope>NUCLEOTIDE SEQUENCE [LARGE SCALE GENOMIC DNA]</scope>
    <source>
        <strain evidence="7 8">KCOM 3021</strain>
    </source>
</reference>
<comment type="caution">
    <text evidence="7">The sequence shown here is derived from an EMBL/GenBank/DDBJ whole genome shotgun (WGS) entry which is preliminary data.</text>
</comment>
<dbReference type="PANTHER" id="PTHR43085">
    <property type="entry name" value="HEXOKINASE FAMILY MEMBER"/>
    <property type="match status" value="1"/>
</dbReference>
<evidence type="ECO:0000256" key="4">
    <source>
        <dbReference type="ARBA" id="ARBA00022777"/>
    </source>
</evidence>
<feature type="domain" description="Carbohydrate kinase PfkB" evidence="6">
    <location>
        <begin position="16"/>
        <end position="308"/>
    </location>
</feature>